<dbReference type="Pfam" id="PF00583">
    <property type="entry name" value="Acetyltransf_1"/>
    <property type="match status" value="1"/>
</dbReference>
<reference evidence="6" key="1">
    <citation type="journal article" date="2019" name="Int. J. Syst. Evol. Microbiol.">
        <title>The Global Catalogue of Microorganisms (GCM) 10K type strain sequencing project: providing services to taxonomists for standard genome sequencing and annotation.</title>
        <authorList>
            <consortium name="The Broad Institute Genomics Platform"/>
            <consortium name="The Broad Institute Genome Sequencing Center for Infectious Disease"/>
            <person name="Wu L."/>
            <person name="Ma J."/>
        </authorList>
    </citation>
    <scope>NUCLEOTIDE SEQUENCE [LARGE SCALE GENOMIC DNA]</scope>
    <source>
        <strain evidence="6">IBRC-M 10813</strain>
    </source>
</reference>
<dbReference type="InterPro" id="IPR017274">
    <property type="entry name" value="YlbP"/>
</dbReference>
<sequence>MNVSHYRVERLKINYKTLEEFQKFREYGLQELSMLEDLQANIIENDSNSPFYGIYQEGKLVARISLYRIDGKYDRFFDPPQDYYEVWKLEVLPQYREQDLGSALVQHAKSFGLPIKTNARCRSDEFWLKMGFQPANYDPIRDRGENPFVWLPAGVKLQA</sequence>
<dbReference type="HAMAP" id="MF_00824">
    <property type="entry name" value="Acetyltransf_YlbP"/>
    <property type="match status" value="1"/>
</dbReference>
<dbReference type="SUPFAM" id="SSF55729">
    <property type="entry name" value="Acyl-CoA N-acyltransferases (Nat)"/>
    <property type="match status" value="1"/>
</dbReference>
<keyword evidence="2 3" id="KW-0012">Acyltransferase</keyword>
<organism evidence="5 6">
    <name type="scientific">Salinithrix halophila</name>
    <dbReference type="NCBI Taxonomy" id="1485204"/>
    <lineage>
        <taxon>Bacteria</taxon>
        <taxon>Bacillati</taxon>
        <taxon>Bacillota</taxon>
        <taxon>Bacilli</taxon>
        <taxon>Bacillales</taxon>
        <taxon>Thermoactinomycetaceae</taxon>
        <taxon>Salinithrix</taxon>
    </lineage>
</organism>
<dbReference type="Proteomes" id="UP001595843">
    <property type="component" value="Unassembled WGS sequence"/>
</dbReference>
<accession>A0ABV8JCA5</accession>
<gene>
    <name evidence="5" type="ORF">ACFOUO_06965</name>
</gene>
<comment type="caution">
    <text evidence="5">The sequence shown here is derived from an EMBL/GenBank/DDBJ whole genome shotgun (WGS) entry which is preliminary data.</text>
</comment>
<dbReference type="Gene3D" id="3.40.630.30">
    <property type="match status" value="1"/>
</dbReference>
<evidence type="ECO:0000256" key="2">
    <source>
        <dbReference type="ARBA" id="ARBA00023315"/>
    </source>
</evidence>
<keyword evidence="6" id="KW-1185">Reference proteome</keyword>
<feature type="domain" description="N-acetyltransferase" evidence="4">
    <location>
        <begin position="11"/>
        <end position="158"/>
    </location>
</feature>
<evidence type="ECO:0000313" key="5">
    <source>
        <dbReference type="EMBL" id="MFC4076551.1"/>
    </source>
</evidence>
<dbReference type="InterPro" id="IPR000182">
    <property type="entry name" value="GNAT_dom"/>
</dbReference>
<keyword evidence="1 3" id="KW-0808">Transferase</keyword>
<dbReference type="PROSITE" id="PS51186">
    <property type="entry name" value="GNAT"/>
    <property type="match status" value="1"/>
</dbReference>
<dbReference type="PIRSF" id="PIRSF037732">
    <property type="entry name" value="YlbP_prd"/>
    <property type="match status" value="1"/>
</dbReference>
<proteinExistence type="inferred from homology"/>
<protein>
    <recommendedName>
        <fullName evidence="3">Uncharacterized N-acetyltransferase ACFOUO_06965</fullName>
        <ecNumber evidence="3">2.3.1.-</ecNumber>
    </recommendedName>
</protein>
<evidence type="ECO:0000256" key="1">
    <source>
        <dbReference type="ARBA" id="ARBA00022679"/>
    </source>
</evidence>
<evidence type="ECO:0000259" key="4">
    <source>
        <dbReference type="PROSITE" id="PS51186"/>
    </source>
</evidence>
<dbReference type="NCBIfam" id="NF010241">
    <property type="entry name" value="PRK13688.1"/>
    <property type="match status" value="1"/>
</dbReference>
<dbReference type="InterPro" id="IPR016181">
    <property type="entry name" value="Acyl_CoA_acyltransferase"/>
</dbReference>
<dbReference type="CDD" id="cd04301">
    <property type="entry name" value="NAT_SF"/>
    <property type="match status" value="1"/>
</dbReference>
<dbReference type="EMBL" id="JBHSAP010000009">
    <property type="protein sequence ID" value="MFC4076551.1"/>
    <property type="molecule type" value="Genomic_DNA"/>
</dbReference>
<name>A0ABV8JCA5_9BACL</name>
<evidence type="ECO:0000256" key="3">
    <source>
        <dbReference type="HAMAP-Rule" id="MF_00824"/>
    </source>
</evidence>
<evidence type="ECO:0000313" key="6">
    <source>
        <dbReference type="Proteomes" id="UP001595843"/>
    </source>
</evidence>
<dbReference type="EC" id="2.3.1.-" evidence="3"/>